<feature type="compositionally biased region" description="Low complexity" evidence="1">
    <location>
        <begin position="1730"/>
        <end position="1741"/>
    </location>
</feature>
<feature type="compositionally biased region" description="Polar residues" evidence="1">
    <location>
        <begin position="1660"/>
        <end position="1686"/>
    </location>
</feature>
<dbReference type="WBParaSite" id="Smp_247830.1">
    <property type="protein sequence ID" value="Smp_247830.1"/>
    <property type="gene ID" value="Smp_247830"/>
</dbReference>
<feature type="compositionally biased region" description="Polar residues" evidence="1">
    <location>
        <begin position="1391"/>
        <end position="1401"/>
    </location>
</feature>
<feature type="region of interest" description="Disordered" evidence="1">
    <location>
        <begin position="1353"/>
        <end position="1468"/>
    </location>
</feature>
<accession>A0A5K4F2Y9</accession>
<keyword evidence="2" id="KW-1185">Reference proteome</keyword>
<feature type="compositionally biased region" description="Polar residues" evidence="1">
    <location>
        <begin position="525"/>
        <end position="542"/>
    </location>
</feature>
<feature type="region of interest" description="Disordered" evidence="1">
    <location>
        <begin position="1503"/>
        <end position="1552"/>
    </location>
</feature>
<feature type="compositionally biased region" description="Low complexity" evidence="1">
    <location>
        <begin position="1109"/>
        <end position="1132"/>
    </location>
</feature>
<name>A0A5K4F2Y9_SCHMA</name>
<feature type="compositionally biased region" description="Basic residues" evidence="1">
    <location>
        <begin position="1588"/>
        <end position="1600"/>
    </location>
</feature>
<feature type="compositionally biased region" description="Basic and acidic residues" evidence="1">
    <location>
        <begin position="790"/>
        <end position="801"/>
    </location>
</feature>
<reference evidence="2" key="1">
    <citation type="journal article" date="2012" name="PLoS Negl. Trop. Dis.">
        <title>A systematically improved high quality genome and transcriptome of the human blood fluke Schistosoma mansoni.</title>
        <authorList>
            <person name="Protasio A.V."/>
            <person name="Tsai I.J."/>
            <person name="Babbage A."/>
            <person name="Nichol S."/>
            <person name="Hunt M."/>
            <person name="Aslett M.A."/>
            <person name="De Silva N."/>
            <person name="Velarde G.S."/>
            <person name="Anderson T.J."/>
            <person name="Clark R.C."/>
            <person name="Davidson C."/>
            <person name="Dillon G.P."/>
            <person name="Holroyd N.E."/>
            <person name="LoVerde P.T."/>
            <person name="Lloyd C."/>
            <person name="McQuillan J."/>
            <person name="Oliveira G."/>
            <person name="Otto T.D."/>
            <person name="Parker-Manuel S.J."/>
            <person name="Quail M.A."/>
            <person name="Wilson R.A."/>
            <person name="Zerlotini A."/>
            <person name="Dunne D.W."/>
            <person name="Berriman M."/>
        </authorList>
    </citation>
    <scope>NUCLEOTIDE SEQUENCE [LARGE SCALE GENOMIC DNA]</scope>
    <source>
        <strain evidence="2">Puerto Rican</strain>
    </source>
</reference>
<feature type="compositionally biased region" description="Basic and acidic residues" evidence="1">
    <location>
        <begin position="478"/>
        <end position="496"/>
    </location>
</feature>
<dbReference type="Proteomes" id="UP000008854">
    <property type="component" value="Unassembled WGS sequence"/>
</dbReference>
<evidence type="ECO:0000313" key="2">
    <source>
        <dbReference type="Proteomes" id="UP000008854"/>
    </source>
</evidence>
<feature type="region of interest" description="Disordered" evidence="1">
    <location>
        <begin position="1107"/>
        <end position="1132"/>
    </location>
</feature>
<feature type="compositionally biased region" description="Basic residues" evidence="1">
    <location>
        <begin position="1406"/>
        <end position="1415"/>
    </location>
</feature>
<sequence>MDRSILTMSSNNTISPNCLKLVKASSDDRDARIISSRMGMTVPEFMNVLGYSSTTEQNISNSSSLIWPKHTELEVRDPWSSVYQYEPTDVSWCIRFKALGCYNFVPPPFVNRQHKVPTTPIPVPDFNKNTPKTDQVSPGSRTIHTLQKICTSEKSNLPSETITLAERHKLWEDLLLSDSEEENEEKPRLRTSSRTIAVETPVDNSDMLIKPGDKNTAESLSILNHALRPPPPFVSPLSILNGDGSGTESPIPNTHNGFMDLAQIDVSKQDSLDSKMSGCVSEVPTECVVSKSENPMYLSGSRPSPLTTENPLRKHYPEDLRTSVPINSSSDNNNNFSSRLTTVTSTTTPKLTVQKPIPVLNDKPNSNHDILIKPRTDTVTNRANEYFIEHCKGPETKKSFIQRLLLESGQFLTQKDCLITELSPIHHNDLINIPTKPSQAIEEKSVFTEQKSEKVTNSPNVNRTPSDDSNSKINFKSSHQECTRSDGKNVTPEKSKTMGHQSLFHSNRRKDVEKVDTRTEDKTSKLNSVSVTQEGSNESPVNRNCLSSLSCPVEEYIPPTTNLISGLARPIDTLEKELNRSDVNEITEKKTGINEVQTLITDMDKSHSYMNSSSSMPPPTHDSTGKKLKRRSKCSSKLTISKESVTTSSSELSTHKQSQNDSDMKKDINDFVPLVQNTVGIYPLRDIPSDCWIFSDLTVTKVRNKIQQSFSRTSNSSPKNEEFPIGFSSSDYHLIKKMRDILRGAVENDSPVISRTNQSRRTRSRSLTGILLVPPPSFTASSETEQSPHLADEPSSHKGYHDIYTMTSPHLSRTTILNDVDVQCDIWPSSSNNNLISSRFVSQSSVGIISTPTQKPLGTVPPILRDPVCDLTNLSSNIAQNLPQLGGQSLPCMNLSDSLLFIEEQFGRIIKQENEKLQDSNPSSEIFKAEECKFEASKCWKALVSAISSCSRDNSSSEVLNRSQMLLNLQPLHEYPVQMTKSVKHCLAAAYIFESKSEILRAIDMLTEAANQIQHCVRRMHRVEAKLTKRRSHRTEVGNSPDTNELTVKVKRDASWMYLWYYVLMRIKAAVGFHTYRLRLQSIDNLREEINANLSVVKQHIPNLNDNISLPKVSDSPSSSKPSSIKSKVTSNSSSKSENLKMLESLVVQFSRFNQLTSCVYSAMIEWQQADELVTKVPHLKSPIGRKSEGSTDTAGYTSFSGNLRPIHSIDIDIASSSEGAFINTSQIPILILLRYMDGIFHVHPLIIDQLKYPSGQESAQSISLKNNSSSEIQNLSTVSQEQKFLTSNFTLITDSVPLSDTVLSTVSRTPNKQQQPPNNSAQSKFENTAANKVNCHSEPPSTHGISERLLKKKSHKKHFSDANPSPSLVSSSVAKQLSLHHSSALDENCSDASVPSSKPDISNIPKRKSKRRRLLQSNESTDILPLPVDASSTNTDTDLDSYGRSTSFNKGNESPGKKSHKPKTVRKLNSLEPECFENRKLNRIDISSSQERGSYANGHLFSKKKSKRSHAHTEHLKLSCNTVSHPSRIIASDDQSPSASPPPSRKFCRSKSVAPIAPKSPSYVSSLSNVPNVSCPMSVEDNTYQPKRIKPLHSKVHGRRISDSQSPDSDSFPTPTYKPSIPVDSPDANNKHNQRRRSRSVHLSSSRRKNESPVEANASELSQDSIGYSPTKRSLINGGSSNIPDANTLPVYHVSHISPSPPPKSKHKNKSSSSQNDLVRSKSSHHSNFKSQSSITKSSSEVPPFYARWIKEPSSTDRFPSTTSNNSNSKKHQTQW</sequence>
<organism evidence="2 3">
    <name type="scientific">Schistosoma mansoni</name>
    <name type="common">Blood fluke</name>
    <dbReference type="NCBI Taxonomy" id="6183"/>
    <lineage>
        <taxon>Eukaryota</taxon>
        <taxon>Metazoa</taxon>
        <taxon>Spiralia</taxon>
        <taxon>Lophotrochozoa</taxon>
        <taxon>Platyhelminthes</taxon>
        <taxon>Trematoda</taxon>
        <taxon>Digenea</taxon>
        <taxon>Strigeidida</taxon>
        <taxon>Schistosomatoidea</taxon>
        <taxon>Schistosomatidae</taxon>
        <taxon>Schistosoma</taxon>
    </lineage>
</organism>
<feature type="compositionally biased region" description="Low complexity" evidence="1">
    <location>
        <begin position="635"/>
        <end position="652"/>
    </location>
</feature>
<feature type="region of interest" description="Disordered" evidence="1">
    <location>
        <begin position="120"/>
        <end position="141"/>
    </location>
</feature>
<feature type="region of interest" description="Disordered" evidence="1">
    <location>
        <begin position="1579"/>
        <end position="1777"/>
    </location>
</feature>
<feature type="compositionally biased region" description="Polar residues" evidence="1">
    <location>
        <begin position="1444"/>
        <end position="1453"/>
    </location>
</feature>
<dbReference type="AlphaFoldDB" id="A0A5K4F2Y9"/>
<feature type="compositionally biased region" description="Polar residues" evidence="1">
    <location>
        <begin position="1363"/>
        <end position="1382"/>
    </location>
</feature>
<feature type="compositionally biased region" description="Basic residues" evidence="1">
    <location>
        <begin position="1458"/>
        <end position="1467"/>
    </location>
</feature>
<protein>
    <submittedName>
        <fullName evidence="3">SH2 domain-containing protein</fullName>
    </submittedName>
</protein>
<feature type="region of interest" description="Disordered" evidence="1">
    <location>
        <begin position="443"/>
        <end position="542"/>
    </location>
</feature>
<evidence type="ECO:0000313" key="3">
    <source>
        <dbReference type="WBParaSite" id="Smp_247830.1"/>
    </source>
</evidence>
<evidence type="ECO:0000256" key="1">
    <source>
        <dbReference type="SAM" id="MobiDB-lite"/>
    </source>
</evidence>
<feature type="region of interest" description="Disordered" evidence="1">
    <location>
        <begin position="778"/>
        <end position="801"/>
    </location>
</feature>
<feature type="compositionally biased region" description="Polar residues" evidence="1">
    <location>
        <begin position="127"/>
        <end position="141"/>
    </location>
</feature>
<proteinExistence type="predicted"/>
<reference evidence="3" key="2">
    <citation type="submission" date="2019-11" db="UniProtKB">
        <authorList>
            <consortium name="WormBaseParasite"/>
        </authorList>
    </citation>
    <scope>IDENTIFICATION</scope>
    <source>
        <strain evidence="3">Puerto Rican</strain>
    </source>
</reference>
<feature type="compositionally biased region" description="Polar residues" evidence="1">
    <location>
        <begin position="455"/>
        <end position="464"/>
    </location>
</feature>
<dbReference type="InParanoid" id="A0A5K4F2Y9"/>
<feature type="compositionally biased region" description="Basic and acidic residues" evidence="1">
    <location>
        <begin position="443"/>
        <end position="454"/>
    </location>
</feature>
<feature type="region of interest" description="Disordered" evidence="1">
    <location>
        <begin position="607"/>
        <end position="665"/>
    </location>
</feature>
<feature type="compositionally biased region" description="Polar residues" evidence="1">
    <location>
        <begin position="778"/>
        <end position="787"/>
    </location>
</feature>
<feature type="compositionally biased region" description="Basic and acidic residues" evidence="1">
    <location>
        <begin position="509"/>
        <end position="524"/>
    </location>
</feature>